<reference evidence="1" key="1">
    <citation type="journal article" date="2015" name="Nature">
        <title>Complex archaea that bridge the gap between prokaryotes and eukaryotes.</title>
        <authorList>
            <person name="Spang A."/>
            <person name="Saw J.H."/>
            <person name="Jorgensen S.L."/>
            <person name="Zaremba-Niedzwiedzka K."/>
            <person name="Martijn J."/>
            <person name="Lind A.E."/>
            <person name="van Eijk R."/>
            <person name="Schleper C."/>
            <person name="Guy L."/>
            <person name="Ettema T.J."/>
        </authorList>
    </citation>
    <scope>NUCLEOTIDE SEQUENCE</scope>
</reference>
<sequence>MSIQNLMTHFCDIERDAQTIRGDYNVSKPASWQSHKKDVPCRLIPQVSNVRGIGGAVGEESSISLRDAVKRVVRLIFPRNTDITEADRIVNVRFRNGATLEPGPINVVLIRPADTRSRHHMNVIAERIF</sequence>
<evidence type="ECO:0000313" key="1">
    <source>
        <dbReference type="EMBL" id="KKN48915.1"/>
    </source>
</evidence>
<organism evidence="1">
    <name type="scientific">marine sediment metagenome</name>
    <dbReference type="NCBI Taxonomy" id="412755"/>
    <lineage>
        <taxon>unclassified sequences</taxon>
        <taxon>metagenomes</taxon>
        <taxon>ecological metagenomes</taxon>
    </lineage>
</organism>
<proteinExistence type="predicted"/>
<comment type="caution">
    <text evidence="1">The sequence shown here is derived from an EMBL/GenBank/DDBJ whole genome shotgun (WGS) entry which is preliminary data.</text>
</comment>
<gene>
    <name evidence="1" type="ORF">LCGC14_0648130</name>
</gene>
<dbReference type="EMBL" id="LAZR01001196">
    <property type="protein sequence ID" value="KKN48915.1"/>
    <property type="molecule type" value="Genomic_DNA"/>
</dbReference>
<name>A0A0F9QX70_9ZZZZ</name>
<protein>
    <submittedName>
        <fullName evidence="1">Uncharacterized protein</fullName>
    </submittedName>
</protein>
<dbReference type="AlphaFoldDB" id="A0A0F9QX70"/>
<accession>A0A0F9QX70</accession>